<dbReference type="EMBL" id="BQNB010009723">
    <property type="protein sequence ID" value="GJS67513.1"/>
    <property type="molecule type" value="Genomic_DNA"/>
</dbReference>
<organism evidence="1 2">
    <name type="scientific">Tanacetum coccineum</name>
    <dbReference type="NCBI Taxonomy" id="301880"/>
    <lineage>
        <taxon>Eukaryota</taxon>
        <taxon>Viridiplantae</taxon>
        <taxon>Streptophyta</taxon>
        <taxon>Embryophyta</taxon>
        <taxon>Tracheophyta</taxon>
        <taxon>Spermatophyta</taxon>
        <taxon>Magnoliopsida</taxon>
        <taxon>eudicotyledons</taxon>
        <taxon>Gunneridae</taxon>
        <taxon>Pentapetalae</taxon>
        <taxon>asterids</taxon>
        <taxon>campanulids</taxon>
        <taxon>Asterales</taxon>
        <taxon>Asteraceae</taxon>
        <taxon>Asteroideae</taxon>
        <taxon>Anthemideae</taxon>
        <taxon>Anthemidinae</taxon>
        <taxon>Tanacetum</taxon>
    </lineage>
</organism>
<name>A0ABQ4XQ61_9ASTR</name>
<reference evidence="1" key="2">
    <citation type="submission" date="2022-01" db="EMBL/GenBank/DDBJ databases">
        <authorList>
            <person name="Yamashiro T."/>
            <person name="Shiraishi A."/>
            <person name="Satake H."/>
            <person name="Nakayama K."/>
        </authorList>
    </citation>
    <scope>NUCLEOTIDE SEQUENCE</scope>
</reference>
<proteinExistence type="predicted"/>
<comment type="caution">
    <text evidence="1">The sequence shown here is derived from an EMBL/GenBank/DDBJ whole genome shotgun (WGS) entry which is preliminary data.</text>
</comment>
<keyword evidence="2" id="KW-1185">Reference proteome</keyword>
<sequence length="107" mass="11892">MQRDRPNVEIFQCVEMQEKPNLSKTQGASTLEEVSRLQRVPYASTIGSIMYAVRCTRPGVAFVQNLCSRFQQNPGAVDWKSAKQSTIVMSSAESEYIVASEAAMEVV</sequence>
<evidence type="ECO:0000313" key="1">
    <source>
        <dbReference type="EMBL" id="GJS67513.1"/>
    </source>
</evidence>
<dbReference type="Proteomes" id="UP001151760">
    <property type="component" value="Unassembled WGS sequence"/>
</dbReference>
<accession>A0ABQ4XQ61</accession>
<evidence type="ECO:0000313" key="2">
    <source>
        <dbReference type="Proteomes" id="UP001151760"/>
    </source>
</evidence>
<gene>
    <name evidence="1" type="ORF">Tco_0682077</name>
</gene>
<reference evidence="1" key="1">
    <citation type="journal article" date="2022" name="Int. J. Mol. Sci.">
        <title>Draft Genome of Tanacetum Coccineum: Genomic Comparison of Closely Related Tanacetum-Family Plants.</title>
        <authorList>
            <person name="Yamashiro T."/>
            <person name="Shiraishi A."/>
            <person name="Nakayama K."/>
            <person name="Satake H."/>
        </authorList>
    </citation>
    <scope>NUCLEOTIDE SEQUENCE</scope>
</reference>
<protein>
    <submittedName>
        <fullName evidence="1">Uncharacterized protein</fullName>
    </submittedName>
</protein>